<keyword evidence="2" id="KW-1133">Transmembrane helix</keyword>
<dbReference type="InterPro" id="IPR008962">
    <property type="entry name" value="PapD-like_sf"/>
</dbReference>
<dbReference type="Proteomes" id="UP001152747">
    <property type="component" value="Unassembled WGS sequence"/>
</dbReference>
<keyword evidence="2" id="KW-0472">Membrane</keyword>
<feature type="transmembrane region" description="Helical" evidence="2">
    <location>
        <begin position="274"/>
        <end position="297"/>
    </location>
</feature>
<dbReference type="PANTHER" id="PTHR22947:SF40">
    <property type="entry name" value="MSP DOMAIN-CONTAINING PROTEIN"/>
    <property type="match status" value="1"/>
</dbReference>
<keyword evidence="1" id="KW-0206">Cytoskeleton</keyword>
<proteinExistence type="predicted"/>
<feature type="domain" description="MSP" evidence="3">
    <location>
        <begin position="331"/>
        <end position="458"/>
    </location>
</feature>
<sequence length="458" mass="51042">MPCNTSTNYFATSDFFIFSVHLITIISTPFHIFGAFCILSRTPKLMSSAKSTLLNLHITSSILDLVYGCLACPFIMSPTISMVFFGVLGGFLDGAGIYYLVILSIALTANAMVVLFENRYHCLVNGQESKSRHRRPIFFAINIIYTFICPIPLLIFAPNQADANIYYQDQLQKYHPCILESKKSEIFVLAIDGWLLMFSFSLTSIFYVSQSIYFVTFTIWSLNRVKTSASKLTLSLQRRFMVAIVVQKAVPTVSLAIPVFFMAASIWMDSSNQAITNIFLIQVSLHGIIATLAMLIMHKPYRQAVSQCIFGCNWRFHDLSSRTSISVTHIHLKHHPPLSASKMGVELSLDPPVCPIQAMGGKSTHKMTNHTDRHIAFKIKSSNNSNYSVNQIFGIIKVCETFQLIITRKPGKPQADKLVIQYVAVGEDVNDAKAFFAGPNPPTGVFEGETVIKLSAAE</sequence>
<accession>A0A9P1IAF1</accession>
<comment type="caution">
    <text evidence="4">The sequence shown here is derived from an EMBL/GenBank/DDBJ whole genome shotgun (WGS) entry which is preliminary data.</text>
</comment>
<comment type="function">
    <text evidence="1">Central component in molecular interactions underlying sperm crawling. Forms an extensive filament system that extends from sperm villipoda, along the leading edge of the pseudopod.</text>
</comment>
<dbReference type="PANTHER" id="PTHR22947">
    <property type="entry name" value="MAJOR SPERM PROTEIN"/>
    <property type="match status" value="1"/>
</dbReference>
<feature type="transmembrane region" description="Helical" evidence="2">
    <location>
        <begin position="240"/>
        <end position="268"/>
    </location>
</feature>
<evidence type="ECO:0000256" key="2">
    <source>
        <dbReference type="SAM" id="Phobius"/>
    </source>
</evidence>
<dbReference type="AlphaFoldDB" id="A0A9P1IAF1"/>
<keyword evidence="2" id="KW-0812">Transmembrane</keyword>
<dbReference type="Gene3D" id="2.60.40.10">
    <property type="entry name" value="Immunoglobulins"/>
    <property type="match status" value="1"/>
</dbReference>
<reference evidence="4" key="1">
    <citation type="submission" date="2022-11" db="EMBL/GenBank/DDBJ databases">
        <authorList>
            <person name="Kikuchi T."/>
        </authorList>
    </citation>
    <scope>NUCLEOTIDE SEQUENCE</scope>
    <source>
        <strain evidence="4">PS1010</strain>
    </source>
</reference>
<keyword evidence="5" id="KW-1185">Reference proteome</keyword>
<keyword evidence="1" id="KW-0963">Cytoplasm</keyword>
<gene>
    <name evidence="4" type="ORF">CAMP_LOCUS3650</name>
</gene>
<dbReference type="InterPro" id="IPR013783">
    <property type="entry name" value="Ig-like_fold"/>
</dbReference>
<feature type="transmembrane region" description="Helical" evidence="2">
    <location>
        <begin position="15"/>
        <end position="40"/>
    </location>
</feature>
<feature type="transmembrane region" description="Helical" evidence="2">
    <location>
        <begin position="137"/>
        <end position="157"/>
    </location>
</feature>
<dbReference type="PROSITE" id="PS50202">
    <property type="entry name" value="MSP"/>
    <property type="match status" value="1"/>
</dbReference>
<dbReference type="SUPFAM" id="SSF49354">
    <property type="entry name" value="PapD-like"/>
    <property type="match status" value="1"/>
</dbReference>
<dbReference type="InterPro" id="IPR051774">
    <property type="entry name" value="Sperm-specific_class_P"/>
</dbReference>
<dbReference type="InterPro" id="IPR019422">
    <property type="entry name" value="7TM_GPCR_serpentine_rcpt_Srh"/>
</dbReference>
<dbReference type="SUPFAM" id="SSF81321">
    <property type="entry name" value="Family A G protein-coupled receptor-like"/>
    <property type="match status" value="1"/>
</dbReference>
<evidence type="ECO:0000256" key="1">
    <source>
        <dbReference type="RuleBase" id="RU003425"/>
    </source>
</evidence>
<evidence type="ECO:0000313" key="5">
    <source>
        <dbReference type="Proteomes" id="UP001152747"/>
    </source>
</evidence>
<dbReference type="Pfam" id="PF10318">
    <property type="entry name" value="7TM_GPCR_Srh"/>
    <property type="match status" value="1"/>
</dbReference>
<dbReference type="OrthoDB" id="75724at2759"/>
<evidence type="ECO:0000259" key="3">
    <source>
        <dbReference type="PROSITE" id="PS50202"/>
    </source>
</evidence>
<dbReference type="EMBL" id="CANHGI010000002">
    <property type="protein sequence ID" value="CAI5441013.1"/>
    <property type="molecule type" value="Genomic_DNA"/>
</dbReference>
<feature type="transmembrane region" description="Helical" evidence="2">
    <location>
        <begin position="52"/>
        <end position="76"/>
    </location>
</feature>
<dbReference type="InterPro" id="IPR000535">
    <property type="entry name" value="MSP_dom"/>
</dbReference>
<protein>
    <recommendedName>
        <fullName evidence="1">Major sperm protein</fullName>
    </recommendedName>
</protein>
<feature type="transmembrane region" description="Helical" evidence="2">
    <location>
        <begin position="194"/>
        <end position="220"/>
    </location>
</feature>
<name>A0A9P1IAF1_9PELO</name>
<evidence type="ECO:0000313" key="4">
    <source>
        <dbReference type="EMBL" id="CAI5441013.1"/>
    </source>
</evidence>
<dbReference type="Pfam" id="PF00635">
    <property type="entry name" value="Motile_Sperm"/>
    <property type="match status" value="1"/>
</dbReference>
<feature type="transmembrane region" description="Helical" evidence="2">
    <location>
        <begin position="96"/>
        <end position="116"/>
    </location>
</feature>
<organism evidence="4 5">
    <name type="scientific">Caenorhabditis angaria</name>
    <dbReference type="NCBI Taxonomy" id="860376"/>
    <lineage>
        <taxon>Eukaryota</taxon>
        <taxon>Metazoa</taxon>
        <taxon>Ecdysozoa</taxon>
        <taxon>Nematoda</taxon>
        <taxon>Chromadorea</taxon>
        <taxon>Rhabditida</taxon>
        <taxon>Rhabditina</taxon>
        <taxon>Rhabditomorpha</taxon>
        <taxon>Rhabditoidea</taxon>
        <taxon>Rhabditidae</taxon>
        <taxon>Peloderinae</taxon>
        <taxon>Caenorhabditis</taxon>
    </lineage>
</organism>